<organism evidence="1 2">
    <name type="scientific">Castanea mollissima</name>
    <name type="common">Chinese chestnut</name>
    <dbReference type="NCBI Taxonomy" id="60419"/>
    <lineage>
        <taxon>Eukaryota</taxon>
        <taxon>Viridiplantae</taxon>
        <taxon>Streptophyta</taxon>
        <taxon>Embryophyta</taxon>
        <taxon>Tracheophyta</taxon>
        <taxon>Spermatophyta</taxon>
        <taxon>Magnoliopsida</taxon>
        <taxon>eudicotyledons</taxon>
        <taxon>Gunneridae</taxon>
        <taxon>Pentapetalae</taxon>
        <taxon>rosids</taxon>
        <taxon>fabids</taxon>
        <taxon>Fagales</taxon>
        <taxon>Fagaceae</taxon>
        <taxon>Castanea</taxon>
    </lineage>
</organism>
<evidence type="ECO:0000313" key="2">
    <source>
        <dbReference type="Proteomes" id="UP000737018"/>
    </source>
</evidence>
<proteinExistence type="predicted"/>
<dbReference type="AlphaFoldDB" id="A0A8J4V9M8"/>
<reference evidence="1" key="1">
    <citation type="submission" date="2020-03" db="EMBL/GenBank/DDBJ databases">
        <title>Castanea mollissima Vanexum genome sequencing.</title>
        <authorList>
            <person name="Staton M."/>
        </authorList>
    </citation>
    <scope>NUCLEOTIDE SEQUENCE</scope>
    <source>
        <tissue evidence="1">Leaf</tissue>
    </source>
</reference>
<comment type="caution">
    <text evidence="1">The sequence shown here is derived from an EMBL/GenBank/DDBJ whole genome shotgun (WGS) entry which is preliminary data.</text>
</comment>
<dbReference type="EMBL" id="JRKL02008957">
    <property type="protein sequence ID" value="KAF3946570.1"/>
    <property type="molecule type" value="Genomic_DNA"/>
</dbReference>
<dbReference type="Proteomes" id="UP000737018">
    <property type="component" value="Unassembled WGS sequence"/>
</dbReference>
<gene>
    <name evidence="1" type="ORF">CMV_027177</name>
</gene>
<sequence>GKFLSQSPEACLVLGGILSWDCWLLCLCSGAPLSSRQCCILGTRQVVGSLLEG</sequence>
<evidence type="ECO:0000313" key="1">
    <source>
        <dbReference type="EMBL" id="KAF3946570.1"/>
    </source>
</evidence>
<feature type="non-terminal residue" evidence="1">
    <location>
        <position position="53"/>
    </location>
</feature>
<accession>A0A8J4V9M8</accession>
<name>A0A8J4V9M8_9ROSI</name>
<protein>
    <submittedName>
        <fullName evidence="1">Uncharacterized protein</fullName>
    </submittedName>
</protein>
<keyword evidence="2" id="KW-1185">Reference proteome</keyword>